<feature type="transmembrane region" description="Helical" evidence="5">
    <location>
        <begin position="12"/>
        <end position="29"/>
    </location>
</feature>
<evidence type="ECO:0000256" key="1">
    <source>
        <dbReference type="ARBA" id="ARBA00004141"/>
    </source>
</evidence>
<evidence type="ECO:0000313" key="7">
    <source>
        <dbReference type="EMBL" id="MCS1395041.1"/>
    </source>
</evidence>
<gene>
    <name evidence="7" type="ORF">NXZ79_03150</name>
</gene>
<comment type="subcellular location">
    <subcellularLocation>
        <location evidence="1">Membrane</location>
        <topology evidence="1">Multi-pass membrane protein</topology>
    </subcellularLocation>
</comment>
<evidence type="ECO:0000256" key="4">
    <source>
        <dbReference type="ARBA" id="ARBA00023136"/>
    </source>
</evidence>
<keyword evidence="3 5" id="KW-1133">Transmembrane helix</keyword>
<keyword evidence="2 5" id="KW-0812">Transmembrane</keyword>
<feature type="transmembrane region" description="Helical" evidence="5">
    <location>
        <begin position="147"/>
        <end position="166"/>
    </location>
</feature>
<dbReference type="Proteomes" id="UP001525021">
    <property type="component" value="Unassembled WGS sequence"/>
</dbReference>
<dbReference type="EMBL" id="JANTOO010000005">
    <property type="protein sequence ID" value="MCS1395041.1"/>
    <property type="molecule type" value="Genomic_DNA"/>
</dbReference>
<dbReference type="RefSeq" id="WP_012296020.1">
    <property type="nucleotide sequence ID" value="NZ_JANTOO010000005.1"/>
</dbReference>
<evidence type="ECO:0000256" key="3">
    <source>
        <dbReference type="ARBA" id="ARBA00022989"/>
    </source>
</evidence>
<feature type="transmembrane region" description="Helical" evidence="5">
    <location>
        <begin position="49"/>
        <end position="69"/>
    </location>
</feature>
<evidence type="ECO:0000256" key="2">
    <source>
        <dbReference type="ARBA" id="ARBA00022692"/>
    </source>
</evidence>
<keyword evidence="8" id="KW-1185">Reference proteome</keyword>
<feature type="transmembrane region" description="Helical" evidence="5">
    <location>
        <begin position="89"/>
        <end position="110"/>
    </location>
</feature>
<evidence type="ECO:0000259" key="6">
    <source>
        <dbReference type="Pfam" id="PF01794"/>
    </source>
</evidence>
<evidence type="ECO:0000313" key="8">
    <source>
        <dbReference type="Proteomes" id="UP001525021"/>
    </source>
</evidence>
<evidence type="ECO:0000256" key="5">
    <source>
        <dbReference type="SAM" id="Phobius"/>
    </source>
</evidence>
<dbReference type="Pfam" id="PF01794">
    <property type="entry name" value="Ferric_reduct"/>
    <property type="match status" value="1"/>
</dbReference>
<name>A0ABT2DJT9_9BACI</name>
<feature type="domain" description="Ferric oxidoreductase" evidence="6">
    <location>
        <begin position="12"/>
        <end position="133"/>
    </location>
</feature>
<organism evidence="7 8">
    <name type="scientific">Lysinibacillus pinottii</name>
    <dbReference type="NCBI Taxonomy" id="2973932"/>
    <lineage>
        <taxon>Bacteria</taxon>
        <taxon>Bacillati</taxon>
        <taxon>Bacillota</taxon>
        <taxon>Bacilli</taxon>
        <taxon>Bacillales</taxon>
        <taxon>Bacillaceae</taxon>
        <taxon>Lysinibacillus</taxon>
    </lineage>
</organism>
<comment type="caution">
    <text evidence="7">The sequence shown here is derived from an EMBL/GenBank/DDBJ whole genome shotgun (WGS) entry which is preliminary data.</text>
</comment>
<reference evidence="7 8" key="1">
    <citation type="submission" date="2022-08" db="EMBL/GenBank/DDBJ databases">
        <title>Lysinibacillus sequencing.</title>
        <authorList>
            <person name="Dunlap C."/>
        </authorList>
    </citation>
    <scope>NUCLEOTIDE SEQUENCE [LARGE SCALE GENOMIC DNA]</scope>
    <source>
        <strain evidence="7 8">PB211</strain>
    </source>
</reference>
<accession>A0ABT2DJT9</accession>
<proteinExistence type="predicted"/>
<dbReference type="InterPro" id="IPR013130">
    <property type="entry name" value="Fe3_Rdtase_TM_dom"/>
</dbReference>
<feature type="transmembrane region" description="Helical" evidence="5">
    <location>
        <begin position="122"/>
        <end position="141"/>
    </location>
</feature>
<protein>
    <submittedName>
        <fullName evidence="7">Ferric reductase-like transmembrane domain-containing protein</fullName>
    </submittedName>
</protein>
<sequence length="186" mass="21399">MLTSTWEWIRLFGFLAYFYFTISIIFGLLRKSPYVKSHKNLIYQIHQNAGWMGLFTLIAHMLVLMIDSYKPYNVVEVLIPFAADYKSVASSLGTIAFYCFLIVLMTSDLWIKTMSRSIWKNIHMLVLPAWLLSLCHGIIIGTDTENLFVLIFYALTAGFTLVILVLRRVSQESLKKDISPKNNTSI</sequence>
<keyword evidence="4 5" id="KW-0472">Membrane</keyword>